<reference evidence="13" key="1">
    <citation type="submission" date="2022-08" db="EMBL/GenBank/DDBJ databases">
        <authorList>
            <consortium name="DOE Joint Genome Institute"/>
            <person name="Min B."/>
            <person name="Sierra-Patev S."/>
            <person name="Naranjo-Ortiz M."/>
            <person name="Looney B."/>
            <person name="Konkel Z."/>
            <person name="Slot J.C."/>
            <person name="Sakamoto Y."/>
            <person name="Steenwyk J.L."/>
            <person name="Rokas A."/>
            <person name="Carro J."/>
            <person name="Camarero S."/>
            <person name="Ferreira P."/>
            <person name="Molpeceres G."/>
            <person name="Ruiz-duenas F.J."/>
            <person name="Serrano A."/>
            <person name="Henrissat B."/>
            <person name="Drula E."/>
            <person name="Hughes K.W."/>
            <person name="Mata J.L."/>
            <person name="Ishikawa N.K."/>
            <person name="Vargas-Isla R."/>
            <person name="Ushijima S."/>
            <person name="Smith C.A."/>
            <person name="Ahrendt S."/>
            <person name="Andreopoulos W."/>
            <person name="He G."/>
            <person name="LaButti K."/>
            <person name="Lipzen A."/>
            <person name="Ng V."/>
            <person name="Riley R."/>
            <person name="Sandor L."/>
            <person name="Barry K."/>
            <person name="Martinez A.T."/>
            <person name="Xiao Y."/>
            <person name="Gibbons J.G."/>
            <person name="Terashima K."/>
            <person name="Hibbett D.S."/>
            <person name="Grigoriev I.V."/>
        </authorList>
    </citation>
    <scope>NUCLEOTIDE SEQUENCE</scope>
    <source>
        <strain evidence="13">ET3784</strain>
    </source>
</reference>
<dbReference type="SUPFAM" id="SSF51126">
    <property type="entry name" value="Pectin lyase-like"/>
    <property type="match status" value="1"/>
</dbReference>
<evidence type="ECO:0000256" key="12">
    <source>
        <dbReference type="SAM" id="SignalP"/>
    </source>
</evidence>
<protein>
    <submittedName>
        <fullName evidence="13">Pectin lyase fold/virulence factor</fullName>
    </submittedName>
</protein>
<dbReference type="Proteomes" id="UP001176059">
    <property type="component" value="Unassembled WGS sequence"/>
</dbReference>
<gene>
    <name evidence="13" type="ORF">DFJ43DRAFT_1157059</name>
</gene>
<evidence type="ECO:0000256" key="1">
    <source>
        <dbReference type="ARBA" id="ARBA00004613"/>
    </source>
</evidence>
<evidence type="ECO:0000256" key="9">
    <source>
        <dbReference type="ARBA" id="ARBA00023295"/>
    </source>
</evidence>
<dbReference type="GO" id="GO:0071555">
    <property type="term" value="P:cell wall organization"/>
    <property type="evidence" value="ECO:0007669"/>
    <property type="project" value="UniProtKB-KW"/>
</dbReference>
<keyword evidence="13" id="KW-0456">Lyase</keyword>
<comment type="caution">
    <text evidence="13">The sequence shown here is derived from an EMBL/GenBank/DDBJ whole genome shotgun (WGS) entry which is preliminary data.</text>
</comment>
<keyword evidence="14" id="KW-1185">Reference proteome</keyword>
<keyword evidence="7" id="KW-1015">Disulfide bond</keyword>
<accession>A0AA38JFW1</accession>
<evidence type="ECO:0000256" key="3">
    <source>
        <dbReference type="ARBA" id="ARBA00022525"/>
    </source>
</evidence>
<reference evidence="13" key="2">
    <citation type="journal article" date="2023" name="Proc. Natl. Acad. Sci. U.S.A.">
        <title>A global phylogenomic analysis of the shiitake genus Lentinula.</title>
        <authorList>
            <person name="Sierra-Patev S."/>
            <person name="Min B."/>
            <person name="Naranjo-Ortiz M."/>
            <person name="Looney B."/>
            <person name="Konkel Z."/>
            <person name="Slot J.C."/>
            <person name="Sakamoto Y."/>
            <person name="Steenwyk J.L."/>
            <person name="Rokas A."/>
            <person name="Carro J."/>
            <person name="Camarero S."/>
            <person name="Ferreira P."/>
            <person name="Molpeceres G."/>
            <person name="Ruiz-Duenas F.J."/>
            <person name="Serrano A."/>
            <person name="Henrissat B."/>
            <person name="Drula E."/>
            <person name="Hughes K.W."/>
            <person name="Mata J.L."/>
            <person name="Ishikawa N.K."/>
            <person name="Vargas-Isla R."/>
            <person name="Ushijima S."/>
            <person name="Smith C.A."/>
            <person name="Donoghue J."/>
            <person name="Ahrendt S."/>
            <person name="Andreopoulos W."/>
            <person name="He G."/>
            <person name="LaButti K."/>
            <person name="Lipzen A."/>
            <person name="Ng V."/>
            <person name="Riley R."/>
            <person name="Sandor L."/>
            <person name="Barry K."/>
            <person name="Martinez A.T."/>
            <person name="Xiao Y."/>
            <person name="Gibbons J.G."/>
            <person name="Terashima K."/>
            <person name="Grigoriev I.V."/>
            <person name="Hibbett D."/>
        </authorList>
    </citation>
    <scope>NUCLEOTIDE SEQUENCE</scope>
    <source>
        <strain evidence="13">ET3784</strain>
    </source>
</reference>
<feature type="chain" id="PRO_5041316837" evidence="12">
    <location>
        <begin position="25"/>
        <end position="600"/>
    </location>
</feature>
<keyword evidence="3" id="KW-0964">Secreted</keyword>
<dbReference type="InterPro" id="IPR000743">
    <property type="entry name" value="Glyco_hydro_28"/>
</dbReference>
<dbReference type="InterPro" id="IPR006626">
    <property type="entry name" value="PbH1"/>
</dbReference>
<evidence type="ECO:0000256" key="11">
    <source>
        <dbReference type="RuleBase" id="RU361169"/>
    </source>
</evidence>
<dbReference type="GO" id="GO:0045490">
    <property type="term" value="P:pectin catabolic process"/>
    <property type="evidence" value="ECO:0007669"/>
    <property type="project" value="UniProtKB-ARBA"/>
</dbReference>
<proteinExistence type="inferred from homology"/>
<dbReference type="InterPro" id="IPR011050">
    <property type="entry name" value="Pectin_lyase_fold/virulence"/>
</dbReference>
<evidence type="ECO:0000256" key="8">
    <source>
        <dbReference type="ARBA" id="ARBA00023180"/>
    </source>
</evidence>
<evidence type="ECO:0000256" key="2">
    <source>
        <dbReference type="ARBA" id="ARBA00008834"/>
    </source>
</evidence>
<keyword evidence="9 11" id="KW-0326">Glycosidase</keyword>
<keyword evidence="10" id="KW-0961">Cell wall biogenesis/degradation</keyword>
<evidence type="ECO:0000256" key="10">
    <source>
        <dbReference type="ARBA" id="ARBA00023316"/>
    </source>
</evidence>
<dbReference type="InterPro" id="IPR012334">
    <property type="entry name" value="Pectin_lyas_fold"/>
</dbReference>
<sequence length="600" mass="65585">MLSLSIPLVTTLLLGSIQVQKALAFIECSVLNYGAVADNKTDLGPALTKAWQECVIPQVTTTVASDVLLYVPAGNYLLESTVTFDDAANWNLHIAGDIFLPFNPSLTGTMLTFENCENILLNGPGAIYGNGYRYRPGGDLTLYPSRPRLIRFQNCNDCEITAVTLYDAPMFHVTVIGELRLPFRLNAVYICLPRVFKGNNNEAHDMSIIASHIGETDGFDMSGNNNYVHDVTVENGGKHECVTVKTPTNGFVAERITCRYTAGCNIGSFGSGTTGVDVQNVYYSDVTISNSDAGVMIKSYPNCAGTVKNITYTGFTLSAAAYPIYISAFWEGGTTDTGTLQISDVTFENFQGTGTPTRPAVLLDCNKATPLTVAQFSDIVLSGTKATNSFANAIEYPLRTVLKFLQNYLLVAHSITSFSIRSPSLTLYHLHVYPSSIMHLKVYFVILFELLCALYYTAAQPVPVSEVAPPPQVDPRAPWIAQVKFHHCCTKHLDAETESMIQFRIKQKIQVEAARGASLPVLFEKTGVPDFLNDEIGFDVTWSSAKHSYTTEGQVVITQRSGRTPYWIIKLATVPPEVHTPERDAKTPAISINGVLVVSS</sequence>
<dbReference type="GO" id="GO:0046576">
    <property type="term" value="F:rhamnogalacturonan alpha-L-rhamnopyranosyl-(1-&gt;4)-alpha-D-galactopyranosyluronide lyase activity"/>
    <property type="evidence" value="ECO:0007669"/>
    <property type="project" value="UniProtKB-ARBA"/>
</dbReference>
<dbReference type="PANTHER" id="PTHR31736:SF19">
    <property type="entry name" value="PECTIN LYASE SUPERFAMILY PROTEIN-RELATED"/>
    <property type="match status" value="1"/>
</dbReference>
<organism evidence="13 14">
    <name type="scientific">Lentinula guzmanii</name>
    <dbReference type="NCBI Taxonomy" id="2804957"/>
    <lineage>
        <taxon>Eukaryota</taxon>
        <taxon>Fungi</taxon>
        <taxon>Dikarya</taxon>
        <taxon>Basidiomycota</taxon>
        <taxon>Agaricomycotina</taxon>
        <taxon>Agaricomycetes</taxon>
        <taxon>Agaricomycetidae</taxon>
        <taxon>Agaricales</taxon>
        <taxon>Marasmiineae</taxon>
        <taxon>Omphalotaceae</taxon>
        <taxon>Lentinula</taxon>
    </lineage>
</organism>
<evidence type="ECO:0000256" key="6">
    <source>
        <dbReference type="ARBA" id="ARBA00022801"/>
    </source>
</evidence>
<name>A0AA38JFW1_9AGAR</name>
<dbReference type="AlphaFoldDB" id="A0AA38JFW1"/>
<dbReference type="EMBL" id="JANVFO010000042">
    <property type="protein sequence ID" value="KAJ3727221.1"/>
    <property type="molecule type" value="Genomic_DNA"/>
</dbReference>
<keyword evidence="5" id="KW-0677">Repeat</keyword>
<comment type="similarity">
    <text evidence="2 11">Belongs to the glycosyl hydrolase 28 family.</text>
</comment>
<keyword evidence="6 11" id="KW-0378">Hydrolase</keyword>
<feature type="signal peptide" evidence="12">
    <location>
        <begin position="1"/>
        <end position="24"/>
    </location>
</feature>
<keyword evidence="4 12" id="KW-0732">Signal</keyword>
<evidence type="ECO:0000256" key="4">
    <source>
        <dbReference type="ARBA" id="ARBA00022729"/>
    </source>
</evidence>
<evidence type="ECO:0000313" key="13">
    <source>
        <dbReference type="EMBL" id="KAJ3727221.1"/>
    </source>
</evidence>
<keyword evidence="8" id="KW-0325">Glycoprotein</keyword>
<evidence type="ECO:0000256" key="5">
    <source>
        <dbReference type="ARBA" id="ARBA00022737"/>
    </source>
</evidence>
<dbReference type="SMART" id="SM00710">
    <property type="entry name" value="PbH1"/>
    <property type="match status" value="4"/>
</dbReference>
<evidence type="ECO:0000256" key="7">
    <source>
        <dbReference type="ARBA" id="ARBA00023157"/>
    </source>
</evidence>
<dbReference type="Pfam" id="PF00295">
    <property type="entry name" value="Glyco_hydro_28"/>
    <property type="match status" value="1"/>
</dbReference>
<dbReference type="GO" id="GO:0005576">
    <property type="term" value="C:extracellular region"/>
    <property type="evidence" value="ECO:0007669"/>
    <property type="project" value="UniProtKB-SubCell"/>
</dbReference>
<dbReference type="PANTHER" id="PTHR31736">
    <property type="match status" value="1"/>
</dbReference>
<comment type="subcellular location">
    <subcellularLocation>
        <location evidence="1">Secreted</location>
    </subcellularLocation>
</comment>
<dbReference type="Gene3D" id="2.160.20.10">
    <property type="entry name" value="Single-stranded right-handed beta-helix, Pectin lyase-like"/>
    <property type="match status" value="1"/>
</dbReference>
<evidence type="ECO:0000313" key="14">
    <source>
        <dbReference type="Proteomes" id="UP001176059"/>
    </source>
</evidence>
<dbReference type="GO" id="GO:0004650">
    <property type="term" value="F:polygalacturonase activity"/>
    <property type="evidence" value="ECO:0007669"/>
    <property type="project" value="InterPro"/>
</dbReference>